<accession>A0A7V4E3L9</accession>
<evidence type="ECO:0000256" key="1">
    <source>
        <dbReference type="ARBA" id="ARBA00010923"/>
    </source>
</evidence>
<evidence type="ECO:0000313" key="5">
    <source>
        <dbReference type="EMBL" id="HGL16720.1"/>
    </source>
</evidence>
<keyword evidence="2" id="KW-0680">Restriction system</keyword>
<organism evidence="5">
    <name type="scientific">candidate division WOR-3 bacterium</name>
    <dbReference type="NCBI Taxonomy" id="2052148"/>
    <lineage>
        <taxon>Bacteria</taxon>
        <taxon>Bacteria division WOR-3</taxon>
    </lineage>
</organism>
<reference evidence="5" key="1">
    <citation type="journal article" date="2020" name="mSystems">
        <title>Genome- and Community-Level Interaction Insights into Carbon Utilization and Element Cycling Functions of Hydrothermarchaeota in Hydrothermal Sediment.</title>
        <authorList>
            <person name="Zhou Z."/>
            <person name="Liu Y."/>
            <person name="Xu W."/>
            <person name="Pan J."/>
            <person name="Luo Z.H."/>
            <person name="Li M."/>
        </authorList>
    </citation>
    <scope>NUCLEOTIDE SEQUENCE [LARGE SCALE GENOMIC DNA]</scope>
    <source>
        <strain evidence="5">SpSt-69</strain>
    </source>
</reference>
<dbReference type="PANTHER" id="PTHR30408">
    <property type="entry name" value="TYPE-1 RESTRICTION ENZYME ECOKI SPECIFICITY PROTEIN"/>
    <property type="match status" value="1"/>
</dbReference>
<keyword evidence="5" id="KW-0255">Endonuclease</keyword>
<keyword evidence="3" id="KW-0238">DNA-binding</keyword>
<feature type="domain" description="Type I restriction modification DNA specificity" evidence="4">
    <location>
        <begin position="229"/>
        <end position="389"/>
    </location>
</feature>
<dbReference type="InterPro" id="IPR000055">
    <property type="entry name" value="Restrct_endonuc_typeI_TRD"/>
</dbReference>
<dbReference type="SUPFAM" id="SSF116734">
    <property type="entry name" value="DNA methylase specificity domain"/>
    <property type="match status" value="2"/>
</dbReference>
<dbReference type="PANTHER" id="PTHR30408:SF12">
    <property type="entry name" value="TYPE I RESTRICTION ENZYME MJAVIII SPECIFICITY SUBUNIT"/>
    <property type="match status" value="1"/>
</dbReference>
<name>A0A7V4E3L9_UNCW3</name>
<dbReference type="CDD" id="cd17273">
    <property type="entry name" value="RMtype1_S_EcoJA69PI-TRD1-CR1_like"/>
    <property type="match status" value="1"/>
</dbReference>
<comment type="similarity">
    <text evidence="1">Belongs to the type-I restriction system S methylase family.</text>
</comment>
<dbReference type="GO" id="GO:0003677">
    <property type="term" value="F:DNA binding"/>
    <property type="evidence" value="ECO:0007669"/>
    <property type="project" value="UniProtKB-KW"/>
</dbReference>
<feature type="domain" description="Type I restriction modification DNA specificity" evidence="4">
    <location>
        <begin position="18"/>
        <end position="195"/>
    </location>
</feature>
<evidence type="ECO:0000256" key="3">
    <source>
        <dbReference type="ARBA" id="ARBA00023125"/>
    </source>
</evidence>
<keyword evidence="5" id="KW-0378">Hydrolase</keyword>
<dbReference type="InterPro" id="IPR044946">
    <property type="entry name" value="Restrct_endonuc_typeI_TRD_sf"/>
</dbReference>
<gene>
    <name evidence="5" type="ORF">ENU66_00010</name>
</gene>
<comment type="caution">
    <text evidence="5">The sequence shown here is derived from an EMBL/GenBank/DDBJ whole genome shotgun (WGS) entry which is preliminary data.</text>
</comment>
<sequence length="413" mass="47766">MKFRWETEFKETEIGKIPKDWEVKRIEDIGEVSGGTTPSTKRKEYWDGDIPWITPEDLAEYEYRYISKGKRNITKKAVEDISIKLYPPGTVLLTSRAPIGYVAIAKNYLATNQGFRNIIPKNSKIVSEYLYYLLKILKRPLESMAGGSTFPELSGSTLKKVLIPYPPPPEQSRIATVLSWFDDLIENKKKQNEILEKMAMAIFKSWFVDFEPFQDEEFVYNEELGREIPKGWEVRRFGDISEFYDHKRIPLSEIERQKKRGSYPYYGANGVIDYIDDYIFDGKYLLVAEDGTVTDARGFAVAEIVEGKFWANNHVHVIQGKNSVPTEFLYLVLKHTPIEPYVTGAVQPKLNQKNFAKILVLLPPQPILQSFHSLVEPLFQKIILNQKQIMTLRKVRDTLLPLLVFGKLRVEEI</sequence>
<proteinExistence type="inferred from homology"/>
<dbReference type="Gene3D" id="3.90.220.20">
    <property type="entry name" value="DNA methylase specificity domains"/>
    <property type="match status" value="2"/>
</dbReference>
<evidence type="ECO:0000256" key="2">
    <source>
        <dbReference type="ARBA" id="ARBA00022747"/>
    </source>
</evidence>
<dbReference type="GO" id="GO:0009307">
    <property type="term" value="P:DNA restriction-modification system"/>
    <property type="evidence" value="ECO:0007669"/>
    <property type="project" value="UniProtKB-KW"/>
</dbReference>
<dbReference type="InterPro" id="IPR052021">
    <property type="entry name" value="Type-I_RS_S_subunit"/>
</dbReference>
<dbReference type="CDD" id="cd17262">
    <property type="entry name" value="RMtype1_S_Aco12261I-TRD2-CR2"/>
    <property type="match status" value="1"/>
</dbReference>
<keyword evidence="5" id="KW-0540">Nuclease</keyword>
<dbReference type="GO" id="GO:0004519">
    <property type="term" value="F:endonuclease activity"/>
    <property type="evidence" value="ECO:0007669"/>
    <property type="project" value="UniProtKB-KW"/>
</dbReference>
<protein>
    <submittedName>
        <fullName evidence="5">Restriction endonuclease subunit S</fullName>
    </submittedName>
</protein>
<dbReference type="Pfam" id="PF01420">
    <property type="entry name" value="Methylase_S"/>
    <property type="match status" value="2"/>
</dbReference>
<evidence type="ECO:0000259" key="4">
    <source>
        <dbReference type="Pfam" id="PF01420"/>
    </source>
</evidence>
<dbReference type="EMBL" id="DTDJ01000001">
    <property type="protein sequence ID" value="HGL16720.1"/>
    <property type="molecule type" value="Genomic_DNA"/>
</dbReference>
<dbReference type="AlphaFoldDB" id="A0A7V4E3L9"/>